<name>A0A9D4MGT6_DREPO</name>
<feature type="compositionally biased region" description="Polar residues" evidence="1">
    <location>
        <begin position="40"/>
        <end position="77"/>
    </location>
</feature>
<dbReference type="EMBL" id="JAIWYP010000001">
    <property type="protein sequence ID" value="KAH3876308.1"/>
    <property type="molecule type" value="Genomic_DNA"/>
</dbReference>
<feature type="region of interest" description="Disordered" evidence="1">
    <location>
        <begin position="40"/>
        <end position="87"/>
    </location>
</feature>
<sequence length="222" mass="25144">MEDKRRTLYEIADELRKHKDNKVVLVRDRLFVNGKPYIPQQTNSVNKGNLTTMTNASNQNKGSGDQTSTNTQRTNTHALEENHRSRTYYRRQSHQQRIDNSGITTQNKFSALSTQASRETSTRFFKHAGKKEAPSPLDSEIQLKKQHYYVSSDSEMDDLDTENCNINPSQEPISSPIHTEAMQPPNQTLDHTLAIPNNSDIAVVDTNSGAKPKLSDNRTSQE</sequence>
<keyword evidence="3" id="KW-1185">Reference proteome</keyword>
<comment type="caution">
    <text evidence="2">The sequence shown here is derived from an EMBL/GenBank/DDBJ whole genome shotgun (WGS) entry which is preliminary data.</text>
</comment>
<feature type="region of interest" description="Disordered" evidence="1">
    <location>
        <begin position="203"/>
        <end position="222"/>
    </location>
</feature>
<feature type="compositionally biased region" description="Polar residues" evidence="1">
    <location>
        <begin position="184"/>
        <end position="193"/>
    </location>
</feature>
<protein>
    <submittedName>
        <fullName evidence="2">Uncharacterized protein</fullName>
    </submittedName>
</protein>
<reference evidence="2" key="2">
    <citation type="submission" date="2020-11" db="EMBL/GenBank/DDBJ databases">
        <authorList>
            <person name="McCartney M.A."/>
            <person name="Auch B."/>
            <person name="Kono T."/>
            <person name="Mallez S."/>
            <person name="Becker A."/>
            <person name="Gohl D.M."/>
            <person name="Silverstein K.A.T."/>
            <person name="Koren S."/>
            <person name="Bechman K.B."/>
            <person name="Herman A."/>
            <person name="Abrahante J.E."/>
            <person name="Garbe J."/>
        </authorList>
    </citation>
    <scope>NUCLEOTIDE SEQUENCE</scope>
    <source>
        <strain evidence="2">Duluth1</strain>
        <tissue evidence="2">Whole animal</tissue>
    </source>
</reference>
<feature type="compositionally biased region" description="Basic and acidic residues" evidence="1">
    <location>
        <begin position="213"/>
        <end position="222"/>
    </location>
</feature>
<accession>A0A9D4MGT6</accession>
<dbReference type="AlphaFoldDB" id="A0A9D4MGT6"/>
<evidence type="ECO:0000313" key="3">
    <source>
        <dbReference type="Proteomes" id="UP000828390"/>
    </source>
</evidence>
<organism evidence="2 3">
    <name type="scientific">Dreissena polymorpha</name>
    <name type="common">Zebra mussel</name>
    <name type="synonym">Mytilus polymorpha</name>
    <dbReference type="NCBI Taxonomy" id="45954"/>
    <lineage>
        <taxon>Eukaryota</taxon>
        <taxon>Metazoa</taxon>
        <taxon>Spiralia</taxon>
        <taxon>Lophotrochozoa</taxon>
        <taxon>Mollusca</taxon>
        <taxon>Bivalvia</taxon>
        <taxon>Autobranchia</taxon>
        <taxon>Heteroconchia</taxon>
        <taxon>Euheterodonta</taxon>
        <taxon>Imparidentia</taxon>
        <taxon>Neoheterodontei</taxon>
        <taxon>Myida</taxon>
        <taxon>Dreissenoidea</taxon>
        <taxon>Dreissenidae</taxon>
        <taxon>Dreissena</taxon>
    </lineage>
</organism>
<dbReference type="Proteomes" id="UP000828390">
    <property type="component" value="Unassembled WGS sequence"/>
</dbReference>
<evidence type="ECO:0000256" key="1">
    <source>
        <dbReference type="SAM" id="MobiDB-lite"/>
    </source>
</evidence>
<gene>
    <name evidence="2" type="ORF">DPMN_000147</name>
</gene>
<proteinExistence type="predicted"/>
<reference evidence="2" key="1">
    <citation type="journal article" date="2019" name="bioRxiv">
        <title>The Genome of the Zebra Mussel, Dreissena polymorpha: A Resource for Invasive Species Research.</title>
        <authorList>
            <person name="McCartney M.A."/>
            <person name="Auch B."/>
            <person name="Kono T."/>
            <person name="Mallez S."/>
            <person name="Zhang Y."/>
            <person name="Obille A."/>
            <person name="Becker A."/>
            <person name="Abrahante J.E."/>
            <person name="Garbe J."/>
            <person name="Badalamenti J.P."/>
            <person name="Herman A."/>
            <person name="Mangelson H."/>
            <person name="Liachko I."/>
            <person name="Sullivan S."/>
            <person name="Sone E.D."/>
            <person name="Koren S."/>
            <person name="Silverstein K.A.T."/>
            <person name="Beckman K.B."/>
            <person name="Gohl D.M."/>
        </authorList>
    </citation>
    <scope>NUCLEOTIDE SEQUENCE</scope>
    <source>
        <strain evidence="2">Duluth1</strain>
        <tissue evidence="2">Whole animal</tissue>
    </source>
</reference>
<feature type="region of interest" description="Disordered" evidence="1">
    <location>
        <begin position="171"/>
        <end position="193"/>
    </location>
</feature>
<evidence type="ECO:0000313" key="2">
    <source>
        <dbReference type="EMBL" id="KAH3876308.1"/>
    </source>
</evidence>